<name>A0A917U3L1_9ACTN</name>
<evidence type="ECO:0000313" key="2">
    <source>
        <dbReference type="EMBL" id="GGM52947.1"/>
    </source>
</evidence>
<proteinExistence type="predicted"/>
<gene>
    <name evidence="2" type="ORF">GCM10011608_42350</name>
</gene>
<evidence type="ECO:0000256" key="1">
    <source>
        <dbReference type="SAM" id="Phobius"/>
    </source>
</evidence>
<keyword evidence="3" id="KW-1185">Reference proteome</keyword>
<evidence type="ECO:0000313" key="3">
    <source>
        <dbReference type="Proteomes" id="UP000608890"/>
    </source>
</evidence>
<dbReference type="AlphaFoldDB" id="A0A917U3L1"/>
<feature type="transmembrane region" description="Helical" evidence="1">
    <location>
        <begin position="60"/>
        <end position="82"/>
    </location>
</feature>
<protein>
    <submittedName>
        <fullName evidence="2">Uncharacterized protein</fullName>
    </submittedName>
</protein>
<comment type="caution">
    <text evidence="2">The sequence shown here is derived from an EMBL/GenBank/DDBJ whole genome shotgun (WGS) entry which is preliminary data.</text>
</comment>
<keyword evidence="1" id="KW-1133">Transmembrane helix</keyword>
<reference evidence="2" key="1">
    <citation type="journal article" date="2014" name="Int. J. Syst. Evol. Microbiol.">
        <title>Complete genome sequence of Corynebacterium casei LMG S-19264T (=DSM 44701T), isolated from a smear-ripened cheese.</title>
        <authorList>
            <consortium name="US DOE Joint Genome Institute (JGI-PGF)"/>
            <person name="Walter F."/>
            <person name="Albersmeier A."/>
            <person name="Kalinowski J."/>
            <person name="Ruckert C."/>
        </authorList>
    </citation>
    <scope>NUCLEOTIDE SEQUENCE</scope>
    <source>
        <strain evidence="2">CGMCC 4.7312</strain>
    </source>
</reference>
<organism evidence="2 3">
    <name type="scientific">Micromonospora sonchi</name>
    <dbReference type="NCBI Taxonomy" id="1763543"/>
    <lineage>
        <taxon>Bacteria</taxon>
        <taxon>Bacillati</taxon>
        <taxon>Actinomycetota</taxon>
        <taxon>Actinomycetes</taxon>
        <taxon>Micromonosporales</taxon>
        <taxon>Micromonosporaceae</taxon>
        <taxon>Micromonospora</taxon>
    </lineage>
</organism>
<dbReference type="EMBL" id="BMNB01000021">
    <property type="protein sequence ID" value="GGM52947.1"/>
    <property type="molecule type" value="Genomic_DNA"/>
</dbReference>
<dbReference type="RefSeq" id="WP_189047015.1">
    <property type="nucleotide sequence ID" value="NZ_BMNB01000021.1"/>
</dbReference>
<reference evidence="2" key="2">
    <citation type="submission" date="2020-09" db="EMBL/GenBank/DDBJ databases">
        <authorList>
            <person name="Sun Q."/>
            <person name="Zhou Y."/>
        </authorList>
    </citation>
    <scope>NUCLEOTIDE SEQUENCE</scope>
    <source>
        <strain evidence="2">CGMCC 4.7312</strain>
    </source>
</reference>
<sequence length="101" mass="10691">MTAKIEPSSVEGRPIKLTPVPRGVWLVILGGGVTALAPLFGFLIGSILGTEDTTLGMSSIYLFLFLGFLIAAVGLGIAILGVRRILRSRSHSARAARRSDQ</sequence>
<feature type="transmembrane region" description="Helical" evidence="1">
    <location>
        <begin position="23"/>
        <end position="48"/>
    </location>
</feature>
<dbReference type="Proteomes" id="UP000608890">
    <property type="component" value="Unassembled WGS sequence"/>
</dbReference>
<keyword evidence="1" id="KW-0812">Transmembrane</keyword>
<accession>A0A917U3L1</accession>
<keyword evidence="1" id="KW-0472">Membrane</keyword>